<dbReference type="EMBL" id="JBEOKT010000005">
    <property type="protein sequence ID" value="MER2997441.1"/>
    <property type="molecule type" value="Genomic_DNA"/>
</dbReference>
<comment type="caution">
    <text evidence="1">The sequence shown here is derived from an EMBL/GenBank/DDBJ whole genome shotgun (WGS) entry which is preliminary data.</text>
</comment>
<keyword evidence="2" id="KW-1185">Reference proteome</keyword>
<gene>
    <name evidence="1" type="ORF">ABS362_07780</name>
</gene>
<accession>A0ABV1RTC8</accession>
<protein>
    <submittedName>
        <fullName evidence="1">Uncharacterized protein</fullName>
    </submittedName>
</protein>
<organism evidence="1 2">
    <name type="scientific">Pontibacter populi</name>
    <dbReference type="NCBI Taxonomy" id="890055"/>
    <lineage>
        <taxon>Bacteria</taxon>
        <taxon>Pseudomonadati</taxon>
        <taxon>Bacteroidota</taxon>
        <taxon>Cytophagia</taxon>
        <taxon>Cytophagales</taxon>
        <taxon>Hymenobacteraceae</taxon>
        <taxon>Pontibacter</taxon>
    </lineage>
</organism>
<proteinExistence type="predicted"/>
<sequence>MESKHQIEEYYFNKLRELYPKLPNGKVSRPEPPDFLIQTSSETIAVEITQIHNEKEHSQKFTPAQKHATEDQILKTAEHLFALRSGIPLYVRFHFSDNIVLNAKQREILSEQICELVADEIKDRELSERFSFSLNNCLPNELIYVDGDYFPNVTDACWYSAKGRFVPNLTKREIINVINKKEKKMSNYLNKVDKAILVIAEGEIPNSWFADVETFGQDELVTQFEKVFIIRRLFGNLIEVK</sequence>
<dbReference type="Proteomes" id="UP001476807">
    <property type="component" value="Unassembled WGS sequence"/>
</dbReference>
<evidence type="ECO:0000313" key="2">
    <source>
        <dbReference type="Proteomes" id="UP001476807"/>
    </source>
</evidence>
<dbReference type="RefSeq" id="WP_350411834.1">
    <property type="nucleotide sequence ID" value="NZ_JBEOKT010000005.1"/>
</dbReference>
<name>A0ABV1RTC8_9BACT</name>
<evidence type="ECO:0000313" key="1">
    <source>
        <dbReference type="EMBL" id="MER2997441.1"/>
    </source>
</evidence>
<reference evidence="1 2" key="1">
    <citation type="submission" date="2024-06" db="EMBL/GenBank/DDBJ databases">
        <title>Pontibacter populi HYL7-15.</title>
        <authorList>
            <person name="Kim M.K."/>
        </authorList>
    </citation>
    <scope>NUCLEOTIDE SEQUENCE [LARGE SCALE GENOMIC DNA]</scope>
    <source>
        <strain evidence="1 2">HYL7-15</strain>
    </source>
</reference>